<dbReference type="InterPro" id="IPR008523">
    <property type="entry name" value="DUF805"/>
</dbReference>
<name>A0A4P7W0E7_9BACT</name>
<protein>
    <submittedName>
        <fullName evidence="2">DUF805 domain-containing protein</fullName>
    </submittedName>
</protein>
<keyword evidence="1" id="KW-1133">Transmembrane helix</keyword>
<feature type="transmembrane region" description="Helical" evidence="1">
    <location>
        <begin position="32"/>
        <end position="52"/>
    </location>
</feature>
<reference evidence="3" key="1">
    <citation type="submission" date="2019-02" db="EMBL/GenBank/DDBJ databases">
        <title>Isolation and identification of novel species under the genus Muribaculum.</title>
        <authorList>
            <person name="Miyake S."/>
            <person name="Ding Y."/>
            <person name="Low A."/>
            <person name="Soh M."/>
            <person name="Seedorf H."/>
        </authorList>
    </citation>
    <scope>NUCLEOTIDE SEQUENCE [LARGE SCALE GENOMIC DNA]</scope>
    <source>
        <strain evidence="3">H5</strain>
    </source>
</reference>
<dbReference type="RefSeq" id="WP_123614136.1">
    <property type="nucleotide sequence ID" value="NZ_CAXHQF010000008.1"/>
</dbReference>
<dbReference type="AlphaFoldDB" id="A0A4P7W0E7"/>
<sequence length="126" mass="14345">MYQRQLSFGEAVTKALTVNYCNFEGRASRSEYWWFFLFNFIAGLVIGAVFVWSETLEYLVSGLFSLAMLLPGLGLSVRRLHDTGRSGWWIFINVIPLIGQLIYLYFTVQPSQNVPNKWGGVPNLVA</sequence>
<keyword evidence="3" id="KW-1185">Reference proteome</keyword>
<dbReference type="PANTHER" id="PTHR34980:SF2">
    <property type="entry name" value="INNER MEMBRANE PROTEIN YHAH-RELATED"/>
    <property type="match status" value="1"/>
</dbReference>
<dbReference type="EMBL" id="CP039396">
    <property type="protein sequence ID" value="QCD41324.1"/>
    <property type="molecule type" value="Genomic_DNA"/>
</dbReference>
<keyword evidence="1" id="KW-0472">Membrane</keyword>
<proteinExistence type="predicted"/>
<feature type="transmembrane region" description="Helical" evidence="1">
    <location>
        <begin position="58"/>
        <end position="76"/>
    </location>
</feature>
<dbReference type="Pfam" id="PF05656">
    <property type="entry name" value="DUF805"/>
    <property type="match status" value="1"/>
</dbReference>
<evidence type="ECO:0000313" key="3">
    <source>
        <dbReference type="Proteomes" id="UP000297149"/>
    </source>
</evidence>
<keyword evidence="1" id="KW-0812">Transmembrane</keyword>
<dbReference type="GO" id="GO:0005886">
    <property type="term" value="C:plasma membrane"/>
    <property type="evidence" value="ECO:0007669"/>
    <property type="project" value="TreeGrafter"/>
</dbReference>
<evidence type="ECO:0000256" key="1">
    <source>
        <dbReference type="SAM" id="Phobius"/>
    </source>
</evidence>
<feature type="transmembrane region" description="Helical" evidence="1">
    <location>
        <begin position="88"/>
        <end position="106"/>
    </location>
</feature>
<dbReference type="Proteomes" id="UP000297149">
    <property type="component" value="Chromosome"/>
</dbReference>
<accession>A0A4P7W0E7</accession>
<organism evidence="2 3">
    <name type="scientific">Duncaniella dubosii</name>
    <dbReference type="NCBI Taxonomy" id="2518971"/>
    <lineage>
        <taxon>Bacteria</taxon>
        <taxon>Pseudomonadati</taxon>
        <taxon>Bacteroidota</taxon>
        <taxon>Bacteroidia</taxon>
        <taxon>Bacteroidales</taxon>
        <taxon>Muribaculaceae</taxon>
        <taxon>Duncaniella</taxon>
    </lineage>
</organism>
<gene>
    <name evidence="2" type="ORF">E7747_02775</name>
</gene>
<dbReference type="KEGG" id="ddb:E7747_02775"/>
<evidence type="ECO:0000313" key="2">
    <source>
        <dbReference type="EMBL" id="QCD41324.1"/>
    </source>
</evidence>
<dbReference type="PANTHER" id="PTHR34980">
    <property type="entry name" value="INNER MEMBRANE PROTEIN-RELATED-RELATED"/>
    <property type="match status" value="1"/>
</dbReference>